<dbReference type="PaxDb" id="39947-A0A0P0Y1N9"/>
<dbReference type="Proteomes" id="UP000059680">
    <property type="component" value="Chromosome 11"/>
</dbReference>
<organism evidence="2 3">
    <name type="scientific">Oryza sativa subsp. japonica</name>
    <name type="common">Rice</name>
    <dbReference type="NCBI Taxonomy" id="39947"/>
    <lineage>
        <taxon>Eukaryota</taxon>
        <taxon>Viridiplantae</taxon>
        <taxon>Streptophyta</taxon>
        <taxon>Embryophyta</taxon>
        <taxon>Tracheophyta</taxon>
        <taxon>Spermatophyta</taxon>
        <taxon>Magnoliopsida</taxon>
        <taxon>Liliopsida</taxon>
        <taxon>Poales</taxon>
        <taxon>Poaceae</taxon>
        <taxon>BOP clade</taxon>
        <taxon>Oryzoideae</taxon>
        <taxon>Oryzeae</taxon>
        <taxon>Oryzinae</taxon>
        <taxon>Oryza</taxon>
        <taxon>Oryza sativa</taxon>
    </lineage>
</organism>
<evidence type="ECO:0000313" key="2">
    <source>
        <dbReference type="EMBL" id="BAT13820.1"/>
    </source>
</evidence>
<feature type="region of interest" description="Disordered" evidence="1">
    <location>
        <begin position="1"/>
        <end position="37"/>
    </location>
</feature>
<accession>A0A0P0Y1N9</accession>
<dbReference type="Gramene" id="Os11t0432301-00">
    <property type="protein sequence ID" value="Os11t0432301-00"/>
    <property type="gene ID" value="Os11g0432301"/>
</dbReference>
<feature type="compositionally biased region" description="Polar residues" evidence="1">
    <location>
        <begin position="1"/>
        <end position="19"/>
    </location>
</feature>
<reference evidence="2 3" key="2">
    <citation type="journal article" date="2013" name="Plant Cell Physiol.">
        <title>Rice Annotation Project Database (RAP-DB): an integrative and interactive database for rice genomics.</title>
        <authorList>
            <person name="Sakai H."/>
            <person name="Lee S.S."/>
            <person name="Tanaka T."/>
            <person name="Numa H."/>
            <person name="Kim J."/>
            <person name="Kawahara Y."/>
            <person name="Wakimoto H."/>
            <person name="Yang C.C."/>
            <person name="Iwamoto M."/>
            <person name="Abe T."/>
            <person name="Yamada Y."/>
            <person name="Muto A."/>
            <person name="Inokuchi H."/>
            <person name="Ikemura T."/>
            <person name="Matsumoto T."/>
            <person name="Sasaki T."/>
            <person name="Itoh T."/>
        </authorList>
    </citation>
    <scope>NUCLEOTIDE SEQUENCE [LARGE SCALE GENOMIC DNA]</scope>
    <source>
        <strain evidence="3">cv. Nipponbare</strain>
    </source>
</reference>
<keyword evidence="3" id="KW-1185">Reference proteome</keyword>
<evidence type="ECO:0000313" key="3">
    <source>
        <dbReference type="Proteomes" id="UP000059680"/>
    </source>
</evidence>
<name>A0A0P0Y1N9_ORYSJ</name>
<evidence type="ECO:0000256" key="1">
    <source>
        <dbReference type="SAM" id="MobiDB-lite"/>
    </source>
</evidence>
<dbReference type="InParanoid" id="A0A0P0Y1N9"/>
<sequence>MGLHSSRSSWHNQETQCMDTSRRHQAASFESVSSHNQRVNCKQTHITLKQHWPLQSKYKINFDMQIIFRLALLNTFVAHTKHMIGDF</sequence>
<proteinExistence type="predicted"/>
<gene>
    <name evidence="2" type="ordered locus">Os11g0432301</name>
    <name evidence="2" type="ORF">OSNPB_110432301</name>
</gene>
<dbReference type="AlphaFoldDB" id="A0A0P0Y1N9"/>
<reference evidence="2 3" key="3">
    <citation type="journal article" date="2013" name="Rice">
        <title>Improvement of the Oryza sativa Nipponbare reference genome using next generation sequence and optical map data.</title>
        <authorList>
            <person name="Kawahara Y."/>
            <person name="de la Bastide M."/>
            <person name="Hamilton J.P."/>
            <person name="Kanamori H."/>
            <person name="McCombie W.R."/>
            <person name="Ouyang S."/>
            <person name="Schwartz D.C."/>
            <person name="Tanaka T."/>
            <person name="Wu J."/>
            <person name="Zhou S."/>
            <person name="Childs K.L."/>
            <person name="Davidson R.M."/>
            <person name="Lin H."/>
            <person name="Quesada-Ocampo L."/>
            <person name="Vaillancourt B."/>
            <person name="Sakai H."/>
            <person name="Lee S.S."/>
            <person name="Kim J."/>
            <person name="Numa H."/>
            <person name="Itoh T."/>
            <person name="Buell C.R."/>
            <person name="Matsumoto T."/>
        </authorList>
    </citation>
    <scope>NUCLEOTIDE SEQUENCE [LARGE SCALE GENOMIC DNA]</scope>
    <source>
        <strain evidence="3">cv. Nipponbare</strain>
    </source>
</reference>
<feature type="compositionally biased region" description="Polar residues" evidence="1">
    <location>
        <begin position="28"/>
        <end position="37"/>
    </location>
</feature>
<protein>
    <submittedName>
        <fullName evidence="2">Os11g0432301 protein</fullName>
    </submittedName>
</protein>
<reference evidence="3" key="1">
    <citation type="journal article" date="2005" name="Nature">
        <title>The map-based sequence of the rice genome.</title>
        <authorList>
            <consortium name="International rice genome sequencing project (IRGSP)"/>
            <person name="Matsumoto T."/>
            <person name="Wu J."/>
            <person name="Kanamori H."/>
            <person name="Katayose Y."/>
            <person name="Fujisawa M."/>
            <person name="Namiki N."/>
            <person name="Mizuno H."/>
            <person name="Yamamoto K."/>
            <person name="Antonio B.A."/>
            <person name="Baba T."/>
            <person name="Sakata K."/>
            <person name="Nagamura Y."/>
            <person name="Aoki H."/>
            <person name="Arikawa K."/>
            <person name="Arita K."/>
            <person name="Bito T."/>
            <person name="Chiden Y."/>
            <person name="Fujitsuka N."/>
            <person name="Fukunaka R."/>
            <person name="Hamada M."/>
            <person name="Harada C."/>
            <person name="Hayashi A."/>
            <person name="Hijishita S."/>
            <person name="Honda M."/>
            <person name="Hosokawa S."/>
            <person name="Ichikawa Y."/>
            <person name="Idonuma A."/>
            <person name="Iijima M."/>
            <person name="Ikeda M."/>
            <person name="Ikeno M."/>
            <person name="Ito K."/>
            <person name="Ito S."/>
            <person name="Ito T."/>
            <person name="Ito Y."/>
            <person name="Ito Y."/>
            <person name="Iwabuchi A."/>
            <person name="Kamiya K."/>
            <person name="Karasawa W."/>
            <person name="Kurita K."/>
            <person name="Katagiri S."/>
            <person name="Kikuta A."/>
            <person name="Kobayashi H."/>
            <person name="Kobayashi N."/>
            <person name="Machita K."/>
            <person name="Maehara T."/>
            <person name="Masukawa M."/>
            <person name="Mizubayashi T."/>
            <person name="Mukai Y."/>
            <person name="Nagasaki H."/>
            <person name="Nagata Y."/>
            <person name="Naito S."/>
            <person name="Nakashima M."/>
            <person name="Nakama Y."/>
            <person name="Nakamichi Y."/>
            <person name="Nakamura M."/>
            <person name="Meguro A."/>
            <person name="Negishi M."/>
            <person name="Ohta I."/>
            <person name="Ohta T."/>
            <person name="Okamoto M."/>
            <person name="Ono N."/>
            <person name="Saji S."/>
            <person name="Sakaguchi M."/>
            <person name="Sakai K."/>
            <person name="Shibata M."/>
            <person name="Shimokawa T."/>
            <person name="Song J."/>
            <person name="Takazaki Y."/>
            <person name="Terasawa K."/>
            <person name="Tsugane M."/>
            <person name="Tsuji K."/>
            <person name="Ueda S."/>
            <person name="Waki K."/>
            <person name="Yamagata H."/>
            <person name="Yamamoto M."/>
            <person name="Yamamoto S."/>
            <person name="Yamane H."/>
            <person name="Yoshiki S."/>
            <person name="Yoshihara R."/>
            <person name="Yukawa K."/>
            <person name="Zhong H."/>
            <person name="Yano M."/>
            <person name="Yuan Q."/>
            <person name="Ouyang S."/>
            <person name="Liu J."/>
            <person name="Jones K.M."/>
            <person name="Gansberger K."/>
            <person name="Moffat K."/>
            <person name="Hill J."/>
            <person name="Bera J."/>
            <person name="Fadrosh D."/>
            <person name="Jin S."/>
            <person name="Johri S."/>
            <person name="Kim M."/>
            <person name="Overton L."/>
            <person name="Reardon M."/>
            <person name="Tsitrin T."/>
            <person name="Vuong H."/>
            <person name="Weaver B."/>
            <person name="Ciecko A."/>
            <person name="Tallon L."/>
            <person name="Jackson J."/>
            <person name="Pai G."/>
            <person name="Aken S.V."/>
            <person name="Utterback T."/>
            <person name="Reidmuller S."/>
            <person name="Feldblyum T."/>
            <person name="Hsiao J."/>
            <person name="Zismann V."/>
            <person name="Iobst S."/>
            <person name="de Vazeille A.R."/>
            <person name="Buell C.R."/>
            <person name="Ying K."/>
            <person name="Li Y."/>
            <person name="Lu T."/>
            <person name="Huang Y."/>
            <person name="Zhao Q."/>
            <person name="Feng Q."/>
            <person name="Zhang L."/>
            <person name="Zhu J."/>
            <person name="Weng Q."/>
            <person name="Mu J."/>
            <person name="Lu Y."/>
            <person name="Fan D."/>
            <person name="Liu Y."/>
            <person name="Guan J."/>
            <person name="Zhang Y."/>
            <person name="Yu S."/>
            <person name="Liu X."/>
            <person name="Zhang Y."/>
            <person name="Hong G."/>
            <person name="Han B."/>
            <person name="Choisne N."/>
            <person name="Demange N."/>
            <person name="Orjeda G."/>
            <person name="Samain S."/>
            <person name="Cattolico L."/>
            <person name="Pelletier E."/>
            <person name="Couloux A."/>
            <person name="Segurens B."/>
            <person name="Wincker P."/>
            <person name="D'Hont A."/>
            <person name="Scarpelli C."/>
            <person name="Weissenbach J."/>
            <person name="Salanoubat M."/>
            <person name="Quetier F."/>
            <person name="Yu Y."/>
            <person name="Kim H.R."/>
            <person name="Rambo T."/>
            <person name="Currie J."/>
            <person name="Collura K."/>
            <person name="Luo M."/>
            <person name="Yang T."/>
            <person name="Ammiraju J.S.S."/>
            <person name="Engler F."/>
            <person name="Soderlund C."/>
            <person name="Wing R.A."/>
            <person name="Palmer L.E."/>
            <person name="de la Bastide M."/>
            <person name="Spiegel L."/>
            <person name="Nascimento L."/>
            <person name="Zutavern T."/>
            <person name="O'Shaughnessy A."/>
            <person name="Dike S."/>
            <person name="Dedhia N."/>
            <person name="Preston R."/>
            <person name="Balija V."/>
            <person name="McCombie W.R."/>
            <person name="Chow T."/>
            <person name="Chen H."/>
            <person name="Chung M."/>
            <person name="Chen C."/>
            <person name="Shaw J."/>
            <person name="Wu H."/>
            <person name="Hsiao K."/>
            <person name="Chao Y."/>
            <person name="Chu M."/>
            <person name="Cheng C."/>
            <person name="Hour A."/>
            <person name="Lee P."/>
            <person name="Lin S."/>
            <person name="Lin Y."/>
            <person name="Liou J."/>
            <person name="Liu S."/>
            <person name="Hsing Y."/>
            <person name="Raghuvanshi S."/>
            <person name="Mohanty A."/>
            <person name="Bharti A.K."/>
            <person name="Gaur A."/>
            <person name="Gupta V."/>
            <person name="Kumar D."/>
            <person name="Ravi V."/>
            <person name="Vij S."/>
            <person name="Kapur A."/>
            <person name="Khurana P."/>
            <person name="Khurana P."/>
            <person name="Khurana J.P."/>
            <person name="Tyagi A.K."/>
            <person name="Gaikwad K."/>
            <person name="Singh A."/>
            <person name="Dalal V."/>
            <person name="Srivastava S."/>
            <person name="Dixit A."/>
            <person name="Pal A.K."/>
            <person name="Ghazi I.A."/>
            <person name="Yadav M."/>
            <person name="Pandit A."/>
            <person name="Bhargava A."/>
            <person name="Sureshbabu K."/>
            <person name="Batra K."/>
            <person name="Sharma T.R."/>
            <person name="Mohapatra T."/>
            <person name="Singh N.K."/>
            <person name="Messing J."/>
            <person name="Nelson A.B."/>
            <person name="Fuks G."/>
            <person name="Kavchok S."/>
            <person name="Keizer G."/>
            <person name="Linton E."/>
            <person name="Llaca V."/>
            <person name="Song R."/>
            <person name="Tanyolac B."/>
            <person name="Young S."/>
            <person name="Ho-Il K."/>
            <person name="Hahn J.H."/>
            <person name="Sangsakoo G."/>
            <person name="Vanavichit A."/>
            <person name="de Mattos Luiz.A.T."/>
            <person name="Zimmer P.D."/>
            <person name="Malone G."/>
            <person name="Dellagostin O."/>
            <person name="de Oliveira A.C."/>
            <person name="Bevan M."/>
            <person name="Bancroft I."/>
            <person name="Minx P."/>
            <person name="Cordum H."/>
            <person name="Wilson R."/>
            <person name="Cheng Z."/>
            <person name="Jin W."/>
            <person name="Jiang J."/>
            <person name="Leong S.A."/>
            <person name="Iwama H."/>
            <person name="Gojobori T."/>
            <person name="Itoh T."/>
            <person name="Niimura Y."/>
            <person name="Fujii Y."/>
            <person name="Habara T."/>
            <person name="Sakai H."/>
            <person name="Sato Y."/>
            <person name="Wilson G."/>
            <person name="Kumar K."/>
            <person name="McCouch S."/>
            <person name="Juretic N."/>
            <person name="Hoen D."/>
            <person name="Wright S."/>
            <person name="Bruskiewich R."/>
            <person name="Bureau T."/>
            <person name="Miyao A."/>
            <person name="Hirochika H."/>
            <person name="Nishikawa T."/>
            <person name="Kadowaki K."/>
            <person name="Sugiura M."/>
            <person name="Burr B."/>
            <person name="Sasaki T."/>
        </authorList>
    </citation>
    <scope>NUCLEOTIDE SEQUENCE [LARGE SCALE GENOMIC DNA]</scope>
    <source>
        <strain evidence="3">cv. Nipponbare</strain>
    </source>
</reference>
<dbReference type="EMBL" id="AP014967">
    <property type="protein sequence ID" value="BAT13820.1"/>
    <property type="molecule type" value="Genomic_DNA"/>
</dbReference>